<proteinExistence type="predicted"/>
<keyword evidence="1" id="KW-0732">Signal</keyword>
<keyword evidence="3" id="KW-1185">Reference proteome</keyword>
<reference evidence="3" key="1">
    <citation type="journal article" date="2019" name="Int. J. Syst. Evol. Microbiol.">
        <title>The Global Catalogue of Microorganisms (GCM) 10K type strain sequencing project: providing services to taxonomists for standard genome sequencing and annotation.</title>
        <authorList>
            <consortium name="The Broad Institute Genomics Platform"/>
            <consortium name="The Broad Institute Genome Sequencing Center for Infectious Disease"/>
            <person name="Wu L."/>
            <person name="Ma J."/>
        </authorList>
    </citation>
    <scope>NUCLEOTIDE SEQUENCE [LARGE SCALE GENOMIC DNA]</scope>
    <source>
        <strain evidence="3">TBRC 5832</strain>
    </source>
</reference>
<evidence type="ECO:0000256" key="1">
    <source>
        <dbReference type="SAM" id="SignalP"/>
    </source>
</evidence>
<dbReference type="RefSeq" id="WP_378065003.1">
    <property type="nucleotide sequence ID" value="NZ_JBHSBL010000004.1"/>
</dbReference>
<dbReference type="Proteomes" id="UP001595867">
    <property type="component" value="Unassembled WGS sequence"/>
</dbReference>
<name>A0ABV8IK43_9ACTN</name>
<comment type="caution">
    <text evidence="2">The sequence shown here is derived from an EMBL/GenBank/DDBJ whole genome shotgun (WGS) entry which is preliminary data.</text>
</comment>
<evidence type="ECO:0000313" key="2">
    <source>
        <dbReference type="EMBL" id="MFC4063961.1"/>
    </source>
</evidence>
<organism evidence="2 3">
    <name type="scientific">Actinoplanes subglobosus</name>
    <dbReference type="NCBI Taxonomy" id="1547892"/>
    <lineage>
        <taxon>Bacteria</taxon>
        <taxon>Bacillati</taxon>
        <taxon>Actinomycetota</taxon>
        <taxon>Actinomycetes</taxon>
        <taxon>Micromonosporales</taxon>
        <taxon>Micromonosporaceae</taxon>
        <taxon>Actinoplanes</taxon>
    </lineage>
</organism>
<gene>
    <name evidence="2" type="ORF">ACFO0C_03395</name>
</gene>
<protein>
    <submittedName>
        <fullName evidence="2">Uncharacterized protein</fullName>
    </submittedName>
</protein>
<feature type="chain" id="PRO_5046831189" evidence="1">
    <location>
        <begin position="25"/>
        <end position="118"/>
    </location>
</feature>
<accession>A0ABV8IK43</accession>
<dbReference type="EMBL" id="JBHSBL010000004">
    <property type="protein sequence ID" value="MFC4063961.1"/>
    <property type="molecule type" value="Genomic_DNA"/>
</dbReference>
<feature type="signal peptide" evidence="1">
    <location>
        <begin position="1"/>
        <end position="24"/>
    </location>
</feature>
<evidence type="ECO:0000313" key="3">
    <source>
        <dbReference type="Proteomes" id="UP001595867"/>
    </source>
</evidence>
<sequence>MKRALVVSTGAAMMVAAAALPAQAATYTTTGAWGEVVHYSGSNPGEMVYNMYAKDPAEDGHCARWQFRLGTAAWQWHGAQVCTGTRTYTGKAYGKYNHFYRLCRTGSGGSCTKTLEFA</sequence>